<dbReference type="Gene3D" id="3.40.50.2300">
    <property type="match status" value="1"/>
</dbReference>
<keyword evidence="3" id="KW-0805">Transcription regulation</keyword>
<proteinExistence type="predicted"/>
<dbReference type="InterPro" id="IPR016032">
    <property type="entry name" value="Sig_transdc_resp-reg_C-effctor"/>
</dbReference>
<reference evidence="10 11" key="1">
    <citation type="submission" date="2018-03" db="EMBL/GenBank/DDBJ databases">
        <title>The ancient ancestry and fast evolution of plastids.</title>
        <authorList>
            <person name="Moore K.R."/>
            <person name="Magnabosco C."/>
            <person name="Momper L."/>
            <person name="Gold D.A."/>
            <person name="Bosak T."/>
            <person name="Fournier G.P."/>
        </authorList>
    </citation>
    <scope>NUCLEOTIDE SEQUENCE [LARGE SCALE GENOMIC DNA]</scope>
    <source>
        <strain evidence="10 11">CCALA 016</strain>
    </source>
</reference>
<feature type="modified residue" description="4-aspartylphosphate" evidence="6">
    <location>
        <position position="51"/>
    </location>
</feature>
<sequence>MKILIIEDDLRIAKPLAEDLKHQNHAVDLAVDGFEGLNYAQSSQYDLILLDLMLPKLDGISLCKKLRSENCQSFILMLTAKDTTTDKVIGLDAGADDYLIKPFELEELAARIRALSRRSSETRQPILSYGELQLDPSNCQATYNNNKLLLTPTEYMILECFLKNPNQILTRSLLIDKLWEIDKFSGEETIKTHLTNLRKKLKLAGCLDNLIETVYGIGYRLKKE</sequence>
<accession>A0A2T1LSG8</accession>
<dbReference type="FunFam" id="3.40.50.2300:FF:000002">
    <property type="entry name" value="DNA-binding response regulator PhoP"/>
    <property type="match status" value="1"/>
</dbReference>
<keyword evidence="4 7" id="KW-0238">DNA-binding</keyword>
<name>A0A2T1LSG8_9CHRO</name>
<feature type="domain" description="OmpR/PhoB-type" evidence="9">
    <location>
        <begin position="124"/>
        <end position="223"/>
    </location>
</feature>
<dbReference type="GO" id="GO:0005829">
    <property type="term" value="C:cytosol"/>
    <property type="evidence" value="ECO:0007669"/>
    <property type="project" value="TreeGrafter"/>
</dbReference>
<dbReference type="InterPro" id="IPR001867">
    <property type="entry name" value="OmpR/PhoB-type_DNA-bd"/>
</dbReference>
<dbReference type="InterPro" id="IPR036388">
    <property type="entry name" value="WH-like_DNA-bd_sf"/>
</dbReference>
<evidence type="ECO:0000259" key="9">
    <source>
        <dbReference type="PROSITE" id="PS51755"/>
    </source>
</evidence>
<dbReference type="GO" id="GO:0000156">
    <property type="term" value="F:phosphorelay response regulator activity"/>
    <property type="evidence" value="ECO:0007669"/>
    <property type="project" value="TreeGrafter"/>
</dbReference>
<keyword evidence="11" id="KW-1185">Reference proteome</keyword>
<evidence type="ECO:0000313" key="10">
    <source>
        <dbReference type="EMBL" id="PSF32932.1"/>
    </source>
</evidence>
<evidence type="ECO:0000256" key="5">
    <source>
        <dbReference type="ARBA" id="ARBA00023163"/>
    </source>
</evidence>
<evidence type="ECO:0000256" key="4">
    <source>
        <dbReference type="ARBA" id="ARBA00023125"/>
    </source>
</evidence>
<dbReference type="PROSITE" id="PS51755">
    <property type="entry name" value="OMPR_PHOB"/>
    <property type="match status" value="1"/>
</dbReference>
<evidence type="ECO:0000313" key="11">
    <source>
        <dbReference type="Proteomes" id="UP000239001"/>
    </source>
</evidence>
<feature type="DNA-binding region" description="OmpR/PhoB-type" evidence="7">
    <location>
        <begin position="124"/>
        <end position="223"/>
    </location>
</feature>
<keyword evidence="5" id="KW-0804">Transcription</keyword>
<dbReference type="SUPFAM" id="SSF46894">
    <property type="entry name" value="C-terminal effector domain of the bipartite response regulators"/>
    <property type="match status" value="1"/>
</dbReference>
<dbReference type="PANTHER" id="PTHR48111">
    <property type="entry name" value="REGULATOR OF RPOS"/>
    <property type="match status" value="1"/>
</dbReference>
<comment type="caution">
    <text evidence="10">The sequence shown here is derived from an EMBL/GenBank/DDBJ whole genome shotgun (WGS) entry which is preliminary data.</text>
</comment>
<dbReference type="Pfam" id="PF00072">
    <property type="entry name" value="Response_reg"/>
    <property type="match status" value="1"/>
</dbReference>
<dbReference type="InterPro" id="IPR039420">
    <property type="entry name" value="WalR-like"/>
</dbReference>
<dbReference type="Gene3D" id="6.10.250.690">
    <property type="match status" value="1"/>
</dbReference>
<evidence type="ECO:0000256" key="1">
    <source>
        <dbReference type="ARBA" id="ARBA00022553"/>
    </source>
</evidence>
<dbReference type="GO" id="GO:0000976">
    <property type="term" value="F:transcription cis-regulatory region binding"/>
    <property type="evidence" value="ECO:0007669"/>
    <property type="project" value="TreeGrafter"/>
</dbReference>
<evidence type="ECO:0000256" key="7">
    <source>
        <dbReference type="PROSITE-ProRule" id="PRU01091"/>
    </source>
</evidence>
<protein>
    <submittedName>
        <fullName evidence="10">DNA-binding response regulator</fullName>
    </submittedName>
</protein>
<dbReference type="AlphaFoldDB" id="A0A2T1LSG8"/>
<dbReference type="EMBL" id="PXOH01000035">
    <property type="protein sequence ID" value="PSF32932.1"/>
    <property type="molecule type" value="Genomic_DNA"/>
</dbReference>
<evidence type="ECO:0000256" key="3">
    <source>
        <dbReference type="ARBA" id="ARBA00023015"/>
    </source>
</evidence>
<evidence type="ECO:0000256" key="2">
    <source>
        <dbReference type="ARBA" id="ARBA00023012"/>
    </source>
</evidence>
<dbReference type="InterPro" id="IPR001789">
    <property type="entry name" value="Sig_transdc_resp-reg_receiver"/>
</dbReference>
<keyword evidence="1 6" id="KW-0597">Phosphoprotein</keyword>
<dbReference type="PROSITE" id="PS50110">
    <property type="entry name" value="RESPONSE_REGULATORY"/>
    <property type="match status" value="1"/>
</dbReference>
<dbReference type="RefSeq" id="WP_106458887.1">
    <property type="nucleotide sequence ID" value="NZ_PXOH01000035.1"/>
</dbReference>
<dbReference type="SMART" id="SM00862">
    <property type="entry name" value="Trans_reg_C"/>
    <property type="match status" value="1"/>
</dbReference>
<dbReference type="PANTHER" id="PTHR48111:SF15">
    <property type="entry name" value="OMPR SUBFAMILY"/>
    <property type="match status" value="1"/>
</dbReference>
<dbReference type="CDD" id="cd00383">
    <property type="entry name" value="trans_reg_C"/>
    <property type="match status" value="1"/>
</dbReference>
<dbReference type="Gene3D" id="1.10.10.10">
    <property type="entry name" value="Winged helix-like DNA-binding domain superfamily/Winged helix DNA-binding domain"/>
    <property type="match status" value="1"/>
</dbReference>
<dbReference type="SMART" id="SM00448">
    <property type="entry name" value="REC"/>
    <property type="match status" value="1"/>
</dbReference>
<dbReference type="GO" id="GO:0032993">
    <property type="term" value="C:protein-DNA complex"/>
    <property type="evidence" value="ECO:0007669"/>
    <property type="project" value="TreeGrafter"/>
</dbReference>
<dbReference type="Proteomes" id="UP000239001">
    <property type="component" value="Unassembled WGS sequence"/>
</dbReference>
<dbReference type="OrthoDB" id="483651at2"/>
<reference evidence="10 11" key="2">
    <citation type="submission" date="2018-03" db="EMBL/GenBank/DDBJ databases">
        <authorList>
            <person name="Keele B.F."/>
        </authorList>
    </citation>
    <scope>NUCLEOTIDE SEQUENCE [LARGE SCALE GENOMIC DNA]</scope>
    <source>
        <strain evidence="10 11">CCALA 016</strain>
    </source>
</reference>
<evidence type="ECO:0000259" key="8">
    <source>
        <dbReference type="PROSITE" id="PS50110"/>
    </source>
</evidence>
<keyword evidence="2" id="KW-0902">Two-component regulatory system</keyword>
<dbReference type="Pfam" id="PF00486">
    <property type="entry name" value="Trans_reg_C"/>
    <property type="match status" value="1"/>
</dbReference>
<organism evidence="10 11">
    <name type="scientific">Aphanothece hegewaldii CCALA 016</name>
    <dbReference type="NCBI Taxonomy" id="2107694"/>
    <lineage>
        <taxon>Bacteria</taxon>
        <taxon>Bacillati</taxon>
        <taxon>Cyanobacteriota</taxon>
        <taxon>Cyanophyceae</taxon>
        <taxon>Oscillatoriophycideae</taxon>
        <taxon>Chroococcales</taxon>
        <taxon>Aphanothecaceae</taxon>
        <taxon>Aphanothece</taxon>
    </lineage>
</organism>
<feature type="domain" description="Response regulatory" evidence="8">
    <location>
        <begin position="2"/>
        <end position="116"/>
    </location>
</feature>
<evidence type="ECO:0000256" key="6">
    <source>
        <dbReference type="PROSITE-ProRule" id="PRU00169"/>
    </source>
</evidence>
<dbReference type="InterPro" id="IPR011006">
    <property type="entry name" value="CheY-like_superfamily"/>
</dbReference>
<gene>
    <name evidence="10" type="ORF">C7H19_21045</name>
</gene>
<dbReference type="GO" id="GO:0006355">
    <property type="term" value="P:regulation of DNA-templated transcription"/>
    <property type="evidence" value="ECO:0007669"/>
    <property type="project" value="InterPro"/>
</dbReference>
<dbReference type="SUPFAM" id="SSF52172">
    <property type="entry name" value="CheY-like"/>
    <property type="match status" value="1"/>
</dbReference>